<sequence length="82" mass="8916">MFIFAQSLEAPMVDRGPVAMPVSTPPVPPLFPLERLKQASGLGPWIAQVKWAWSSREPADCQAVSNADESSLSLLLVAQRNL</sequence>
<reference evidence="1" key="1">
    <citation type="submission" date="2022-11" db="EMBL/GenBank/DDBJ databases">
        <title>Genome Sequence of Boeremia exigua.</title>
        <authorList>
            <person name="Buettner E."/>
        </authorList>
    </citation>
    <scope>NUCLEOTIDE SEQUENCE</scope>
    <source>
        <strain evidence="1">CU02</strain>
    </source>
</reference>
<organism evidence="1 2">
    <name type="scientific">Boeremia exigua</name>
    <dbReference type="NCBI Taxonomy" id="749465"/>
    <lineage>
        <taxon>Eukaryota</taxon>
        <taxon>Fungi</taxon>
        <taxon>Dikarya</taxon>
        <taxon>Ascomycota</taxon>
        <taxon>Pezizomycotina</taxon>
        <taxon>Dothideomycetes</taxon>
        <taxon>Pleosporomycetidae</taxon>
        <taxon>Pleosporales</taxon>
        <taxon>Pleosporineae</taxon>
        <taxon>Didymellaceae</taxon>
        <taxon>Boeremia</taxon>
    </lineage>
</organism>
<evidence type="ECO:0000313" key="2">
    <source>
        <dbReference type="Proteomes" id="UP001153331"/>
    </source>
</evidence>
<keyword evidence="2" id="KW-1185">Reference proteome</keyword>
<dbReference type="EMBL" id="JAPHNI010000059">
    <property type="protein sequence ID" value="KAJ8117283.1"/>
    <property type="molecule type" value="Genomic_DNA"/>
</dbReference>
<comment type="caution">
    <text evidence="1">The sequence shown here is derived from an EMBL/GenBank/DDBJ whole genome shotgun (WGS) entry which is preliminary data.</text>
</comment>
<dbReference type="Proteomes" id="UP001153331">
    <property type="component" value="Unassembled WGS sequence"/>
</dbReference>
<evidence type="ECO:0000313" key="1">
    <source>
        <dbReference type="EMBL" id="KAJ8117283.1"/>
    </source>
</evidence>
<proteinExistence type="predicted"/>
<gene>
    <name evidence="1" type="ORF">OPT61_g1492</name>
</gene>
<name>A0ACC2IQ89_9PLEO</name>
<accession>A0ACC2IQ89</accession>
<protein>
    <submittedName>
        <fullName evidence="1">Uncharacterized protein</fullName>
    </submittedName>
</protein>